<keyword evidence="2" id="KW-1003">Cell membrane</keyword>
<gene>
    <name evidence="8" type="ORF">METZ01_LOCUS214475</name>
</gene>
<organism evidence="8">
    <name type="scientific">marine metagenome</name>
    <dbReference type="NCBI Taxonomy" id="408172"/>
    <lineage>
        <taxon>unclassified sequences</taxon>
        <taxon>metagenomes</taxon>
        <taxon>ecological metagenomes</taxon>
    </lineage>
</organism>
<evidence type="ECO:0000256" key="3">
    <source>
        <dbReference type="ARBA" id="ARBA00022692"/>
    </source>
</evidence>
<protein>
    <recommendedName>
        <fullName evidence="7">Guanylate cyclase domain-containing protein</fullName>
    </recommendedName>
</protein>
<name>A0A382FI11_9ZZZZ</name>
<feature type="non-terminal residue" evidence="8">
    <location>
        <position position="1"/>
    </location>
</feature>
<dbReference type="GO" id="GO:0006171">
    <property type="term" value="P:cAMP biosynthetic process"/>
    <property type="evidence" value="ECO:0007669"/>
    <property type="project" value="TreeGrafter"/>
</dbReference>
<evidence type="ECO:0000256" key="4">
    <source>
        <dbReference type="ARBA" id="ARBA00022989"/>
    </source>
</evidence>
<dbReference type="CDD" id="cd07302">
    <property type="entry name" value="CHD"/>
    <property type="match status" value="1"/>
</dbReference>
<keyword evidence="3 6" id="KW-0812">Transmembrane</keyword>
<evidence type="ECO:0000256" key="5">
    <source>
        <dbReference type="ARBA" id="ARBA00023136"/>
    </source>
</evidence>
<evidence type="ECO:0000259" key="7">
    <source>
        <dbReference type="PROSITE" id="PS50125"/>
    </source>
</evidence>
<dbReference type="GO" id="GO:0003824">
    <property type="term" value="F:catalytic activity"/>
    <property type="evidence" value="ECO:0007669"/>
    <property type="project" value="UniProtKB-ARBA"/>
</dbReference>
<reference evidence="8" key="1">
    <citation type="submission" date="2018-05" db="EMBL/GenBank/DDBJ databases">
        <authorList>
            <person name="Lanie J.A."/>
            <person name="Ng W.-L."/>
            <person name="Kazmierczak K.M."/>
            <person name="Andrzejewski T.M."/>
            <person name="Davidsen T.M."/>
            <person name="Wayne K.J."/>
            <person name="Tettelin H."/>
            <person name="Glass J.I."/>
            <person name="Rusch D."/>
            <person name="Podicherti R."/>
            <person name="Tsui H.-C.T."/>
            <person name="Winkler M.E."/>
        </authorList>
    </citation>
    <scope>NUCLEOTIDE SEQUENCE</scope>
</reference>
<dbReference type="SUPFAM" id="SSF55073">
    <property type="entry name" value="Nucleotide cyclase"/>
    <property type="match status" value="1"/>
</dbReference>
<dbReference type="PANTHER" id="PTHR43081:SF1">
    <property type="entry name" value="ADENYLATE CYCLASE, TERMINAL-DIFFERENTIATION SPECIFIC"/>
    <property type="match status" value="1"/>
</dbReference>
<evidence type="ECO:0000256" key="6">
    <source>
        <dbReference type="SAM" id="Phobius"/>
    </source>
</evidence>
<dbReference type="InterPro" id="IPR029787">
    <property type="entry name" value="Nucleotide_cyclase"/>
</dbReference>
<sequence>WMESMVAGVLLALIMLSSFIASPLIRNLLIAASMLAFIVVTCWAYVFHGIVLSVSYMVLCSILAFIVVNGRFYLNEMVQKAFIKNAFGQYLSPDVVSDLVKDPTKLTLGGEERVMTAFFSDIAGFSSFSEVLTPTELVQLLNDYLTEMCNIIIGAQGTVDKFEGDAIIAFWGAPIEQPDHAKLACFASIDMNNALFRLRDKWLAEGRPRVAVRMGVNTGPMVVGNMGSTQRINYTMMGDAVNLAARLEGANKAFASDLMISEATYLQCQDDVDVRDLDFIRVVGKSEPVRVYQLLDRRNATAGVRADLVDQYHRALSAYRQRDYVKALNDFEACLSLIADDGPALTYVNRCKGLIASPPETDWDGVWDLKEKG</sequence>
<evidence type="ECO:0000256" key="2">
    <source>
        <dbReference type="ARBA" id="ARBA00022475"/>
    </source>
</evidence>
<feature type="transmembrane region" description="Helical" evidence="6">
    <location>
        <begin position="6"/>
        <end position="21"/>
    </location>
</feature>
<dbReference type="Gene3D" id="3.30.70.1230">
    <property type="entry name" value="Nucleotide cyclase"/>
    <property type="match status" value="1"/>
</dbReference>
<dbReference type="SMART" id="SM00044">
    <property type="entry name" value="CYCc"/>
    <property type="match status" value="1"/>
</dbReference>
<feature type="transmembrane region" description="Helical" evidence="6">
    <location>
        <begin position="28"/>
        <end position="48"/>
    </location>
</feature>
<keyword evidence="4 6" id="KW-1133">Transmembrane helix</keyword>
<dbReference type="AlphaFoldDB" id="A0A382FI11"/>
<comment type="subcellular location">
    <subcellularLocation>
        <location evidence="1">Cell envelope</location>
    </subcellularLocation>
</comment>
<dbReference type="Pfam" id="PF00211">
    <property type="entry name" value="Guanylate_cyc"/>
    <property type="match status" value="1"/>
</dbReference>
<dbReference type="EMBL" id="UINC01049620">
    <property type="protein sequence ID" value="SVB61621.1"/>
    <property type="molecule type" value="Genomic_DNA"/>
</dbReference>
<dbReference type="InterPro" id="IPR050697">
    <property type="entry name" value="Adenylyl/Guanylyl_Cyclase_3/4"/>
</dbReference>
<dbReference type="InterPro" id="IPR001054">
    <property type="entry name" value="A/G_cyclase"/>
</dbReference>
<dbReference type="PROSITE" id="PS50125">
    <property type="entry name" value="GUANYLATE_CYCLASE_2"/>
    <property type="match status" value="1"/>
</dbReference>
<dbReference type="GO" id="GO:0030313">
    <property type="term" value="C:cell envelope"/>
    <property type="evidence" value="ECO:0007669"/>
    <property type="project" value="UniProtKB-SubCell"/>
</dbReference>
<dbReference type="FunFam" id="3.30.70.1230:FF:000016">
    <property type="entry name" value="Adenylate/guanylate cyclase domain-containing protein"/>
    <property type="match status" value="1"/>
</dbReference>
<keyword evidence="5 6" id="KW-0472">Membrane</keyword>
<evidence type="ECO:0000256" key="1">
    <source>
        <dbReference type="ARBA" id="ARBA00004196"/>
    </source>
</evidence>
<dbReference type="GO" id="GO:0035556">
    <property type="term" value="P:intracellular signal transduction"/>
    <property type="evidence" value="ECO:0007669"/>
    <property type="project" value="InterPro"/>
</dbReference>
<feature type="domain" description="Guanylate cyclase" evidence="7">
    <location>
        <begin position="116"/>
        <end position="248"/>
    </location>
</feature>
<evidence type="ECO:0000313" key="8">
    <source>
        <dbReference type="EMBL" id="SVB61621.1"/>
    </source>
</evidence>
<proteinExistence type="predicted"/>
<accession>A0A382FI11</accession>
<dbReference type="PANTHER" id="PTHR43081">
    <property type="entry name" value="ADENYLATE CYCLASE, TERMINAL-DIFFERENTIATION SPECIFIC-RELATED"/>
    <property type="match status" value="1"/>
</dbReference>
<feature type="transmembrane region" description="Helical" evidence="6">
    <location>
        <begin position="54"/>
        <end position="74"/>
    </location>
</feature>